<evidence type="ECO:0000313" key="2">
    <source>
        <dbReference type="Proteomes" id="UP000634139"/>
    </source>
</evidence>
<dbReference type="EMBL" id="BMZD01000002">
    <property type="protein sequence ID" value="GGZ90567.1"/>
    <property type="molecule type" value="Genomic_DNA"/>
</dbReference>
<dbReference type="AlphaFoldDB" id="A0A918R9F8"/>
<proteinExistence type="predicted"/>
<gene>
    <name evidence="1" type="ORF">GCM10011617_06900</name>
</gene>
<reference evidence="1" key="1">
    <citation type="journal article" date="2014" name="Int. J. Syst. Evol. Microbiol.">
        <title>Complete genome sequence of Corynebacterium casei LMG S-19264T (=DSM 44701T), isolated from a smear-ripened cheese.</title>
        <authorList>
            <consortium name="US DOE Joint Genome Institute (JGI-PGF)"/>
            <person name="Walter F."/>
            <person name="Albersmeier A."/>
            <person name="Kalinowski J."/>
            <person name="Ruckert C."/>
        </authorList>
    </citation>
    <scope>NUCLEOTIDE SEQUENCE</scope>
    <source>
        <strain evidence="1">KCTC 32422</strain>
    </source>
</reference>
<comment type="caution">
    <text evidence="1">The sequence shown here is derived from an EMBL/GenBank/DDBJ whole genome shotgun (WGS) entry which is preliminary data.</text>
</comment>
<evidence type="ECO:0000313" key="1">
    <source>
        <dbReference type="EMBL" id="GGZ90567.1"/>
    </source>
</evidence>
<dbReference type="RefSeq" id="WP_189539044.1">
    <property type="nucleotide sequence ID" value="NZ_BMZD01000002.1"/>
</dbReference>
<accession>A0A918R9F8</accession>
<protein>
    <submittedName>
        <fullName evidence="1">Uncharacterized protein</fullName>
    </submittedName>
</protein>
<reference evidence="1" key="2">
    <citation type="submission" date="2020-09" db="EMBL/GenBank/DDBJ databases">
        <authorList>
            <person name="Sun Q."/>
            <person name="Kim S."/>
        </authorList>
    </citation>
    <scope>NUCLEOTIDE SEQUENCE</scope>
    <source>
        <strain evidence="1">KCTC 32422</strain>
    </source>
</reference>
<sequence length="241" mass="27357">MYPFNDIADDDAALAHSPVLRAALLTFEFIATNGPIELTKGKALKRYFVTWAAEAFNWPNFTAEDLYAVNRVLNEQDFPPLVMVHDLLLSTKLARHYRGTLRMTALAQELRSKPGELWRLLANHLLFVMDHTRYSRFEGAFAGDWLTHLDVINVEAAVGISEAALCVKLYGGEEAYYRREGYERGLELYLHVLRPLCWTGLLAELVTGRGLQRSELFVKTPLWAAALRLPSDEHVARPTIQ</sequence>
<name>A0A918R9F8_9SPHN</name>
<keyword evidence="2" id="KW-1185">Reference proteome</keyword>
<dbReference type="Proteomes" id="UP000634139">
    <property type="component" value="Unassembled WGS sequence"/>
</dbReference>
<organism evidence="1 2">
    <name type="scientific">Novosphingobium arvoryzae</name>
    <dbReference type="NCBI Taxonomy" id="1256514"/>
    <lineage>
        <taxon>Bacteria</taxon>
        <taxon>Pseudomonadati</taxon>
        <taxon>Pseudomonadota</taxon>
        <taxon>Alphaproteobacteria</taxon>
        <taxon>Sphingomonadales</taxon>
        <taxon>Sphingomonadaceae</taxon>
        <taxon>Novosphingobium</taxon>
    </lineage>
</organism>